<feature type="transmembrane region" description="Helical" evidence="11">
    <location>
        <begin position="7"/>
        <end position="24"/>
    </location>
</feature>
<evidence type="ECO:0000256" key="8">
    <source>
        <dbReference type="ARBA" id="ARBA00022989"/>
    </source>
</evidence>
<keyword evidence="8 11" id="KW-1133">Transmembrane helix</keyword>
<keyword evidence="6" id="KW-0931">ER-Golgi transport</keyword>
<proteinExistence type="inferred from homology"/>
<keyword evidence="5" id="KW-0256">Endoplasmic reticulum</keyword>
<dbReference type="PANTHER" id="PTHR10585">
    <property type="entry name" value="ER LUMEN PROTEIN RETAINING RECEPTOR"/>
    <property type="match status" value="1"/>
</dbReference>
<evidence type="ECO:0000256" key="7">
    <source>
        <dbReference type="ARBA" id="ARBA00022927"/>
    </source>
</evidence>
<evidence type="ECO:0000256" key="3">
    <source>
        <dbReference type="ARBA" id="ARBA00022448"/>
    </source>
</evidence>
<feature type="transmembrane region" description="Helical" evidence="11">
    <location>
        <begin position="121"/>
        <end position="138"/>
    </location>
</feature>
<dbReference type="GO" id="GO:0046923">
    <property type="term" value="F:ER retention sequence binding"/>
    <property type="evidence" value="ECO:0007669"/>
    <property type="project" value="InterPro"/>
</dbReference>
<reference evidence="12" key="1">
    <citation type="submission" date="2021-01" db="EMBL/GenBank/DDBJ databases">
        <authorList>
            <consortium name="Genoscope - CEA"/>
            <person name="William W."/>
        </authorList>
    </citation>
    <scope>NUCLEOTIDE SEQUENCE</scope>
</reference>
<evidence type="ECO:0000256" key="11">
    <source>
        <dbReference type="SAM" id="Phobius"/>
    </source>
</evidence>
<evidence type="ECO:0000256" key="10">
    <source>
        <dbReference type="ARBA" id="ARBA00023170"/>
    </source>
</evidence>
<protein>
    <recommendedName>
        <fullName evidence="14">ER lumen protein-retaining receptor</fullName>
    </recommendedName>
</protein>
<dbReference type="EMBL" id="CAJJDM010000048">
    <property type="protein sequence ID" value="CAD8071914.1"/>
    <property type="molecule type" value="Genomic_DNA"/>
</dbReference>
<keyword evidence="9 11" id="KW-0472">Membrane</keyword>
<keyword evidence="7" id="KW-0653">Protein transport</keyword>
<organism evidence="12 13">
    <name type="scientific">Paramecium primaurelia</name>
    <dbReference type="NCBI Taxonomy" id="5886"/>
    <lineage>
        <taxon>Eukaryota</taxon>
        <taxon>Sar</taxon>
        <taxon>Alveolata</taxon>
        <taxon>Ciliophora</taxon>
        <taxon>Intramacronucleata</taxon>
        <taxon>Oligohymenophorea</taxon>
        <taxon>Peniculida</taxon>
        <taxon>Parameciidae</taxon>
        <taxon>Paramecium</taxon>
    </lineage>
</organism>
<keyword evidence="13" id="KW-1185">Reference proteome</keyword>
<name>A0A8S1M9C1_PARPR</name>
<dbReference type="Pfam" id="PF00810">
    <property type="entry name" value="ER_lumen_recept"/>
    <property type="match status" value="1"/>
</dbReference>
<dbReference type="InterPro" id="IPR000133">
    <property type="entry name" value="ER_ret_rcpt"/>
</dbReference>
<evidence type="ECO:0000256" key="5">
    <source>
        <dbReference type="ARBA" id="ARBA00022824"/>
    </source>
</evidence>
<comment type="similarity">
    <text evidence="2">Belongs to the ERD2 family.</text>
</comment>
<feature type="transmembrane region" description="Helical" evidence="11">
    <location>
        <begin position="94"/>
        <end position="114"/>
    </location>
</feature>
<dbReference type="AlphaFoldDB" id="A0A8S1M9C1"/>
<comment type="caution">
    <text evidence="12">The sequence shown here is derived from an EMBL/GenBank/DDBJ whole genome shotgun (WGS) entry which is preliminary data.</text>
</comment>
<dbReference type="GO" id="GO:0015031">
    <property type="term" value="P:protein transport"/>
    <property type="evidence" value="ECO:0007669"/>
    <property type="project" value="UniProtKB-KW"/>
</dbReference>
<dbReference type="GO" id="GO:0005789">
    <property type="term" value="C:endoplasmic reticulum membrane"/>
    <property type="evidence" value="ECO:0007669"/>
    <property type="project" value="UniProtKB-SubCell"/>
</dbReference>
<dbReference type="OMA" id="RFLWAFC"/>
<feature type="transmembrane region" description="Helical" evidence="11">
    <location>
        <begin position="65"/>
        <end position="82"/>
    </location>
</feature>
<feature type="transmembrane region" description="Helical" evidence="11">
    <location>
        <begin position="182"/>
        <end position="201"/>
    </location>
</feature>
<feature type="transmembrane region" description="Helical" evidence="11">
    <location>
        <begin position="221"/>
        <end position="242"/>
    </location>
</feature>
<feature type="transmembrane region" description="Helical" evidence="11">
    <location>
        <begin position="30"/>
        <end position="53"/>
    </location>
</feature>
<evidence type="ECO:0000256" key="1">
    <source>
        <dbReference type="ARBA" id="ARBA00004477"/>
    </source>
</evidence>
<keyword evidence="4 11" id="KW-0812">Transmembrane</keyword>
<keyword evidence="10" id="KW-0675">Receptor</keyword>
<evidence type="ECO:0000313" key="12">
    <source>
        <dbReference type="EMBL" id="CAD8071914.1"/>
    </source>
</evidence>
<evidence type="ECO:0000313" key="13">
    <source>
        <dbReference type="Proteomes" id="UP000688137"/>
    </source>
</evidence>
<accession>A0A8S1M9C1</accession>
<gene>
    <name evidence="12" type="ORF">PPRIM_AZ9-3.1.T0480115</name>
</gene>
<dbReference type="GO" id="GO:0016192">
    <property type="term" value="P:vesicle-mediated transport"/>
    <property type="evidence" value="ECO:0007669"/>
    <property type="project" value="UniProtKB-KW"/>
</dbReference>
<feature type="transmembrane region" description="Helical" evidence="11">
    <location>
        <begin position="150"/>
        <end position="170"/>
    </location>
</feature>
<evidence type="ECO:0000256" key="9">
    <source>
        <dbReference type="ARBA" id="ARBA00023136"/>
    </source>
</evidence>
<dbReference type="GO" id="GO:0006621">
    <property type="term" value="P:protein retention in ER lumen"/>
    <property type="evidence" value="ECO:0007669"/>
    <property type="project" value="InterPro"/>
</dbReference>
<sequence length="259" mass="29833">MKQQLNYTLWISFLVSTVLIYLFFSSGEFSFILTLACGIQCFGFGLVFTTISITKDTSGLSKQTFICCAQALLARLFSILTFEGYLPSDATGDYVYRLFEILSLIFCILTAFSIKNNKEELFKWYYFTPVMLVTAYYVHPGLNSHSFCDISWVFALYMESFAILPQIHLFTKREGIIEYHTSNFVITQAINKVICVIFWFYSYEELNRSADESTISVAPWLSGYFVMVAQMISIIITTDFVYKYLQSWKQGIPLVMLPS</sequence>
<evidence type="ECO:0008006" key="14">
    <source>
        <dbReference type="Google" id="ProtNLM"/>
    </source>
</evidence>
<evidence type="ECO:0000256" key="6">
    <source>
        <dbReference type="ARBA" id="ARBA00022892"/>
    </source>
</evidence>
<keyword evidence="3" id="KW-0813">Transport</keyword>
<comment type="subcellular location">
    <subcellularLocation>
        <location evidence="1">Endoplasmic reticulum membrane</location>
        <topology evidence="1">Multi-pass membrane protein</topology>
    </subcellularLocation>
</comment>
<dbReference type="Proteomes" id="UP000688137">
    <property type="component" value="Unassembled WGS sequence"/>
</dbReference>
<evidence type="ECO:0000256" key="4">
    <source>
        <dbReference type="ARBA" id="ARBA00022692"/>
    </source>
</evidence>
<evidence type="ECO:0000256" key="2">
    <source>
        <dbReference type="ARBA" id="ARBA00010120"/>
    </source>
</evidence>